<keyword evidence="8 14" id="KW-0812">Transmembrane</keyword>
<dbReference type="GO" id="GO:0007155">
    <property type="term" value="P:cell adhesion"/>
    <property type="evidence" value="ECO:0007669"/>
    <property type="project" value="UniProtKB-KW"/>
</dbReference>
<dbReference type="AlphaFoldDB" id="A0A210QUU1"/>
<organism evidence="16 17">
    <name type="scientific">Mizuhopecten yessoensis</name>
    <name type="common">Japanese scallop</name>
    <name type="synonym">Patinopecten yessoensis</name>
    <dbReference type="NCBI Taxonomy" id="6573"/>
    <lineage>
        <taxon>Eukaryota</taxon>
        <taxon>Metazoa</taxon>
        <taxon>Spiralia</taxon>
        <taxon>Lophotrochozoa</taxon>
        <taxon>Mollusca</taxon>
        <taxon>Bivalvia</taxon>
        <taxon>Autobranchia</taxon>
        <taxon>Pteriomorphia</taxon>
        <taxon>Pectinida</taxon>
        <taxon>Pectinoidea</taxon>
        <taxon>Pectinidae</taxon>
        <taxon>Mizuhopecten</taxon>
    </lineage>
</organism>
<evidence type="ECO:0000256" key="1">
    <source>
        <dbReference type="ARBA" id="ARBA00004124"/>
    </source>
</evidence>
<evidence type="ECO:0000256" key="3">
    <source>
        <dbReference type="ARBA" id="ARBA00004435"/>
    </source>
</evidence>
<dbReference type="GO" id="GO:0016328">
    <property type="term" value="C:lateral plasma membrane"/>
    <property type="evidence" value="ECO:0007669"/>
    <property type="project" value="UniProtKB-SubCell"/>
</dbReference>
<evidence type="ECO:0000256" key="11">
    <source>
        <dbReference type="ARBA" id="ARBA00022989"/>
    </source>
</evidence>
<name>A0A210QUU1_MIZYE</name>
<dbReference type="PANTHER" id="PTHR12101">
    <property type="entry name" value="POPEYE DOMAIN CONTAINING PROTEIN"/>
    <property type="match status" value="1"/>
</dbReference>
<dbReference type="SUPFAM" id="SSF51206">
    <property type="entry name" value="cAMP-binding domain-like"/>
    <property type="match status" value="1"/>
</dbReference>
<dbReference type="GO" id="GO:0042391">
    <property type="term" value="P:regulation of membrane potential"/>
    <property type="evidence" value="ECO:0007669"/>
    <property type="project" value="TreeGrafter"/>
</dbReference>
<evidence type="ECO:0000256" key="6">
    <source>
        <dbReference type="ARBA" id="ARBA00022473"/>
    </source>
</evidence>
<evidence type="ECO:0000256" key="9">
    <source>
        <dbReference type="ARBA" id="ARBA00022889"/>
    </source>
</evidence>
<dbReference type="OrthoDB" id="425611at2759"/>
<evidence type="ECO:0000256" key="13">
    <source>
        <dbReference type="ARBA" id="ARBA00023180"/>
    </source>
</evidence>
<evidence type="ECO:0000313" key="16">
    <source>
        <dbReference type="EMBL" id="OWF52518.1"/>
    </source>
</evidence>
<dbReference type="Pfam" id="PF04831">
    <property type="entry name" value="POPDC1-3"/>
    <property type="match status" value="1"/>
</dbReference>
<evidence type="ECO:0000256" key="10">
    <source>
        <dbReference type="ARBA" id="ARBA00022949"/>
    </source>
</evidence>
<proteinExistence type="inferred from homology"/>
<evidence type="ECO:0000256" key="12">
    <source>
        <dbReference type="ARBA" id="ARBA00023136"/>
    </source>
</evidence>
<comment type="similarity">
    <text evidence="4">Belongs to the popeye family.</text>
</comment>
<feature type="domain" description="POPDC1-3" evidence="15">
    <location>
        <begin position="105"/>
        <end position="332"/>
    </location>
</feature>
<evidence type="ECO:0000256" key="4">
    <source>
        <dbReference type="ARBA" id="ARBA00007146"/>
    </source>
</evidence>
<keyword evidence="7" id="KW-1003">Cell membrane</keyword>
<dbReference type="EMBL" id="NEDP02001786">
    <property type="protein sequence ID" value="OWF52518.1"/>
    <property type="molecule type" value="Genomic_DNA"/>
</dbReference>
<dbReference type="GO" id="GO:0007507">
    <property type="term" value="P:heart development"/>
    <property type="evidence" value="ECO:0007669"/>
    <property type="project" value="TreeGrafter"/>
</dbReference>
<feature type="transmembrane region" description="Helical" evidence="14">
    <location>
        <begin position="159"/>
        <end position="178"/>
    </location>
</feature>
<dbReference type="Proteomes" id="UP000242188">
    <property type="component" value="Unassembled WGS sequence"/>
</dbReference>
<reference evidence="16 17" key="1">
    <citation type="journal article" date="2017" name="Nat. Ecol. Evol.">
        <title>Scallop genome provides insights into evolution of bilaterian karyotype and development.</title>
        <authorList>
            <person name="Wang S."/>
            <person name="Zhang J."/>
            <person name="Jiao W."/>
            <person name="Li J."/>
            <person name="Xun X."/>
            <person name="Sun Y."/>
            <person name="Guo X."/>
            <person name="Huan P."/>
            <person name="Dong B."/>
            <person name="Zhang L."/>
            <person name="Hu X."/>
            <person name="Sun X."/>
            <person name="Wang J."/>
            <person name="Zhao C."/>
            <person name="Wang Y."/>
            <person name="Wang D."/>
            <person name="Huang X."/>
            <person name="Wang R."/>
            <person name="Lv J."/>
            <person name="Li Y."/>
            <person name="Zhang Z."/>
            <person name="Liu B."/>
            <person name="Lu W."/>
            <person name="Hui Y."/>
            <person name="Liang J."/>
            <person name="Zhou Z."/>
            <person name="Hou R."/>
            <person name="Li X."/>
            <person name="Liu Y."/>
            <person name="Li H."/>
            <person name="Ning X."/>
            <person name="Lin Y."/>
            <person name="Zhao L."/>
            <person name="Xing Q."/>
            <person name="Dou J."/>
            <person name="Li Y."/>
            <person name="Mao J."/>
            <person name="Guo H."/>
            <person name="Dou H."/>
            <person name="Li T."/>
            <person name="Mu C."/>
            <person name="Jiang W."/>
            <person name="Fu Q."/>
            <person name="Fu X."/>
            <person name="Miao Y."/>
            <person name="Liu J."/>
            <person name="Yu Q."/>
            <person name="Li R."/>
            <person name="Liao H."/>
            <person name="Li X."/>
            <person name="Kong Y."/>
            <person name="Jiang Z."/>
            <person name="Chourrout D."/>
            <person name="Li R."/>
            <person name="Bao Z."/>
        </authorList>
    </citation>
    <scope>NUCLEOTIDE SEQUENCE [LARGE SCALE GENOMIC DNA]</scope>
    <source>
        <strain evidence="16 17">PY_sf001</strain>
    </source>
</reference>
<evidence type="ECO:0000256" key="7">
    <source>
        <dbReference type="ARBA" id="ARBA00022475"/>
    </source>
</evidence>
<keyword evidence="10" id="KW-0965">Cell junction</keyword>
<keyword evidence="6" id="KW-0217">Developmental protein</keyword>
<evidence type="ECO:0000256" key="14">
    <source>
        <dbReference type="SAM" id="Phobius"/>
    </source>
</evidence>
<keyword evidence="11 14" id="KW-1133">Transmembrane helix</keyword>
<gene>
    <name evidence="16" type="ORF">KP79_PYT06825</name>
</gene>
<dbReference type="GO" id="GO:0005923">
    <property type="term" value="C:bicellular tight junction"/>
    <property type="evidence" value="ECO:0007669"/>
    <property type="project" value="UniProtKB-SubCell"/>
</dbReference>
<comment type="subcellular location">
    <subcellularLocation>
        <location evidence="3">Cell junction</location>
        <location evidence="3">Tight junction</location>
    </subcellularLocation>
    <subcellularLocation>
        <location evidence="1">Lateral cell membrane</location>
    </subcellularLocation>
    <subcellularLocation>
        <location evidence="2">Membrane</location>
        <topology evidence="2">Multi-pass membrane protein</topology>
    </subcellularLocation>
</comment>
<dbReference type="InterPro" id="IPR006916">
    <property type="entry name" value="POPDC1-3"/>
</dbReference>
<evidence type="ECO:0000256" key="5">
    <source>
        <dbReference type="ARBA" id="ARBA00022427"/>
    </source>
</evidence>
<comment type="caution">
    <text evidence="16">The sequence shown here is derived from an EMBL/GenBank/DDBJ whole genome shotgun (WGS) entry which is preliminary data.</text>
</comment>
<evidence type="ECO:0000256" key="8">
    <source>
        <dbReference type="ARBA" id="ARBA00022692"/>
    </source>
</evidence>
<evidence type="ECO:0000259" key="15">
    <source>
        <dbReference type="Pfam" id="PF04831"/>
    </source>
</evidence>
<dbReference type="GO" id="GO:0030552">
    <property type="term" value="F:cAMP binding"/>
    <property type="evidence" value="ECO:0007669"/>
    <property type="project" value="TreeGrafter"/>
</dbReference>
<protein>
    <submittedName>
        <fullName evidence="16">Blood vessel epicardial substance</fullName>
    </submittedName>
</protein>
<sequence length="405" mass="45363">MRLNTTLSSSGETTPNSENYTIATVLSELTSKVLRETESTVAPSRSSWQTSAAPVLSTSTLSQVFQQTVTNLSTSTTTFVPLPMNSTNATGSPDILGGCSDWQEVQHALFQLANLCLVLSFLTPTNFHHHAFFLRFILGFGYLFFSIWAGIFVCMPDVLSWNCLFFVVNTGHLSLLLYRMFPTRFRSELDELYSKVFKPLKVTRQQFKDISDQGELYVLTRGTYYAKEGCTEGGRKLSILVKGRLKVMYQQLFLHFIEADQLVDSPEYDSYRLTGHTGTTFQVSIEAADDSLLLTWPIPQLKNHLDTDSFMASILHVLVGKDVSTKLYQIQELLLTNPNYMQSVSSRRSSLVNVRSAIVTNKSNSDLTRLTCFGIDLKGWPSSSSASNSNFDASQYPKDTYESCV</sequence>
<feature type="transmembrane region" description="Helical" evidence="14">
    <location>
        <begin position="132"/>
        <end position="153"/>
    </location>
</feature>
<keyword evidence="5" id="KW-0796">Tight junction</keyword>
<dbReference type="PANTHER" id="PTHR12101:SF17">
    <property type="entry name" value="BLOOD VESSEL EPICARDIAL SUBSTANCE"/>
    <property type="match status" value="1"/>
</dbReference>
<dbReference type="InterPro" id="IPR055272">
    <property type="entry name" value="POPDC1-3_dom"/>
</dbReference>
<keyword evidence="17" id="KW-1185">Reference proteome</keyword>
<dbReference type="STRING" id="6573.A0A210QUU1"/>
<evidence type="ECO:0000313" key="17">
    <source>
        <dbReference type="Proteomes" id="UP000242188"/>
    </source>
</evidence>
<dbReference type="GO" id="GO:0042383">
    <property type="term" value="C:sarcolemma"/>
    <property type="evidence" value="ECO:0007669"/>
    <property type="project" value="TreeGrafter"/>
</dbReference>
<keyword evidence="12 14" id="KW-0472">Membrane</keyword>
<keyword evidence="9" id="KW-0130">Cell adhesion</keyword>
<dbReference type="GO" id="GO:0051146">
    <property type="term" value="P:striated muscle cell differentiation"/>
    <property type="evidence" value="ECO:0007669"/>
    <property type="project" value="TreeGrafter"/>
</dbReference>
<evidence type="ECO:0000256" key="2">
    <source>
        <dbReference type="ARBA" id="ARBA00004141"/>
    </source>
</evidence>
<accession>A0A210QUU1</accession>
<keyword evidence="13" id="KW-0325">Glycoprotein</keyword>
<dbReference type="InterPro" id="IPR018490">
    <property type="entry name" value="cNMP-bd_dom_sf"/>
</dbReference>